<evidence type="ECO:0000256" key="1">
    <source>
        <dbReference type="ARBA" id="ARBA00022679"/>
    </source>
</evidence>
<sequence length="344" mass="38426">MSRTAPSSNFQDPVGLLFRMLKSGNRAAYGALFREGLRLGAIPFDAVLSRFERRHVAKNVEAKHPQVLIVGAPRSGTTLVYQALAFYLDVSSPSNLSGLFPRSPLTASRVQNALPSLRRPDFRNYYGQTTHLRGPNDAFHIWDRWLGEDRYEPAQSLTPETVADMQAFFAAWSHDFDKPFLNKNNRNTSCISLLAEHLPNAKFVVVRRNPLYVANSLIRARSQVQGDKSVGWGLQSASSDSSADPLAYVDDVCRQITSIDENIERQLSSVCDDRVVHVTYEDFCEHPQQAIRRIANSLDGVGLNAKAKLDELPPFQTSQQLTLTSEEQDRVQQYFSAAAQPVAT</sequence>
<dbReference type="AlphaFoldDB" id="A0A1P8WNW3"/>
<dbReference type="PANTHER" id="PTHR12788">
    <property type="entry name" value="PROTEIN-TYROSINE SULFOTRANSFERASE 2"/>
    <property type="match status" value="1"/>
</dbReference>
<organism evidence="2 3">
    <name type="scientific">Fuerstiella marisgermanici</name>
    <dbReference type="NCBI Taxonomy" id="1891926"/>
    <lineage>
        <taxon>Bacteria</taxon>
        <taxon>Pseudomonadati</taxon>
        <taxon>Planctomycetota</taxon>
        <taxon>Planctomycetia</taxon>
        <taxon>Planctomycetales</taxon>
        <taxon>Planctomycetaceae</taxon>
        <taxon>Fuerstiella</taxon>
    </lineage>
</organism>
<accession>A0A1P8WNW3</accession>
<dbReference type="GO" id="GO:0008476">
    <property type="term" value="F:protein-tyrosine sulfotransferase activity"/>
    <property type="evidence" value="ECO:0007669"/>
    <property type="project" value="InterPro"/>
</dbReference>
<name>A0A1P8WNW3_9PLAN</name>
<dbReference type="Gene3D" id="3.40.50.300">
    <property type="entry name" value="P-loop containing nucleotide triphosphate hydrolases"/>
    <property type="match status" value="1"/>
</dbReference>
<dbReference type="OrthoDB" id="9800698at2"/>
<protein>
    <submittedName>
        <fullName evidence="2">Sulfotransferase domain protein</fullName>
    </submittedName>
</protein>
<dbReference type="Proteomes" id="UP000187735">
    <property type="component" value="Chromosome"/>
</dbReference>
<dbReference type="Pfam" id="PF13469">
    <property type="entry name" value="Sulfotransfer_3"/>
    <property type="match status" value="1"/>
</dbReference>
<evidence type="ECO:0000313" key="3">
    <source>
        <dbReference type="Proteomes" id="UP000187735"/>
    </source>
</evidence>
<dbReference type="InterPro" id="IPR026634">
    <property type="entry name" value="TPST-like"/>
</dbReference>
<evidence type="ECO:0000313" key="2">
    <source>
        <dbReference type="EMBL" id="APZ95752.1"/>
    </source>
</evidence>
<keyword evidence="1 2" id="KW-0808">Transferase</keyword>
<gene>
    <name evidence="2" type="ORF">Fuma_05414</name>
</gene>
<dbReference type="InterPro" id="IPR027417">
    <property type="entry name" value="P-loop_NTPase"/>
</dbReference>
<dbReference type="PANTHER" id="PTHR12788:SF10">
    <property type="entry name" value="PROTEIN-TYROSINE SULFOTRANSFERASE"/>
    <property type="match status" value="1"/>
</dbReference>
<reference evidence="2 3" key="1">
    <citation type="journal article" date="2016" name="Front. Microbiol.">
        <title>Fuerstia marisgermanicae gen. nov., sp. nov., an Unusual Member of the Phylum Planctomycetes from the German Wadden Sea.</title>
        <authorList>
            <person name="Kohn T."/>
            <person name="Heuer A."/>
            <person name="Jogler M."/>
            <person name="Vollmers J."/>
            <person name="Boedeker C."/>
            <person name="Bunk B."/>
            <person name="Rast P."/>
            <person name="Borchert D."/>
            <person name="Glockner I."/>
            <person name="Freese H.M."/>
            <person name="Klenk H.P."/>
            <person name="Overmann J."/>
            <person name="Kaster A.K."/>
            <person name="Rohde M."/>
            <person name="Wiegand S."/>
            <person name="Jogler C."/>
        </authorList>
    </citation>
    <scope>NUCLEOTIDE SEQUENCE [LARGE SCALE GENOMIC DNA]</scope>
    <source>
        <strain evidence="2 3">NH11</strain>
    </source>
</reference>
<keyword evidence="3" id="KW-1185">Reference proteome</keyword>
<dbReference type="KEGG" id="fmr:Fuma_05414"/>
<dbReference type="RefSeq" id="WP_077026864.1">
    <property type="nucleotide sequence ID" value="NZ_CP017641.1"/>
</dbReference>
<dbReference type="SUPFAM" id="SSF52540">
    <property type="entry name" value="P-loop containing nucleoside triphosphate hydrolases"/>
    <property type="match status" value="1"/>
</dbReference>
<proteinExistence type="predicted"/>
<dbReference type="EMBL" id="CP017641">
    <property type="protein sequence ID" value="APZ95752.1"/>
    <property type="molecule type" value="Genomic_DNA"/>
</dbReference>